<dbReference type="Gene3D" id="3.40.710.10">
    <property type="entry name" value="DD-peptidase/beta-lactamase superfamily"/>
    <property type="match status" value="1"/>
</dbReference>
<dbReference type="PROSITE" id="PS00146">
    <property type="entry name" value="BETA_LACTAMASE_A"/>
    <property type="match status" value="1"/>
</dbReference>
<evidence type="ECO:0000256" key="3">
    <source>
        <dbReference type="ARBA" id="ARBA00012865"/>
    </source>
</evidence>
<feature type="domain" description="Beta-lactamase class A catalytic" evidence="8">
    <location>
        <begin position="54"/>
        <end position="270"/>
    </location>
</feature>
<reference evidence="9 10" key="1">
    <citation type="submission" date="2016-08" db="EMBL/GenBank/DDBJ databases">
        <title>Whole genome sequence of Pseudomonas graminis strain UASWS1507, a potential biological control agent for agriculture.</title>
        <authorList>
            <person name="Crovadore J."/>
            <person name="Calmin G."/>
            <person name="Chablais R."/>
            <person name="Cochard B."/>
            <person name="Lefort F."/>
        </authorList>
    </citation>
    <scope>NUCLEOTIDE SEQUENCE [LARGE SCALE GENOMIC DNA]</scope>
    <source>
        <strain evidence="9 10">UASWS1507</strain>
    </source>
</reference>
<evidence type="ECO:0000256" key="6">
    <source>
        <dbReference type="RuleBase" id="RU361140"/>
    </source>
</evidence>
<evidence type="ECO:0000256" key="2">
    <source>
        <dbReference type="ARBA" id="ARBA00009009"/>
    </source>
</evidence>
<dbReference type="GO" id="GO:0046677">
    <property type="term" value="P:response to antibiotic"/>
    <property type="evidence" value="ECO:0007669"/>
    <property type="project" value="UniProtKB-UniRule"/>
</dbReference>
<dbReference type="PRINTS" id="PR00118">
    <property type="entry name" value="BLACTAMASEA"/>
</dbReference>
<dbReference type="EC" id="3.5.2.6" evidence="3 6"/>
<dbReference type="Pfam" id="PF13354">
    <property type="entry name" value="Beta-lactamase2"/>
    <property type="match status" value="1"/>
</dbReference>
<dbReference type="OrthoDB" id="9784149at2"/>
<dbReference type="EMBL" id="MDEN01000061">
    <property type="protein sequence ID" value="OCX21136.1"/>
    <property type="molecule type" value="Genomic_DNA"/>
</dbReference>
<comment type="caution">
    <text evidence="9">The sequence shown here is derived from an EMBL/GenBank/DDBJ whole genome shotgun (WGS) entry which is preliminary data.</text>
</comment>
<dbReference type="PANTHER" id="PTHR35333">
    <property type="entry name" value="BETA-LACTAMASE"/>
    <property type="match status" value="1"/>
</dbReference>
<keyword evidence="7" id="KW-0732">Signal</keyword>
<comment type="catalytic activity">
    <reaction evidence="1 6">
        <text>a beta-lactam + H2O = a substituted beta-amino acid</text>
        <dbReference type="Rhea" id="RHEA:20401"/>
        <dbReference type="ChEBI" id="CHEBI:15377"/>
        <dbReference type="ChEBI" id="CHEBI:35627"/>
        <dbReference type="ChEBI" id="CHEBI:140347"/>
        <dbReference type="EC" id="3.5.2.6"/>
    </reaction>
</comment>
<evidence type="ECO:0000256" key="7">
    <source>
        <dbReference type="SAM" id="SignalP"/>
    </source>
</evidence>
<dbReference type="AlphaFoldDB" id="A0A1C2E2J1"/>
<dbReference type="GO" id="GO:0008800">
    <property type="term" value="F:beta-lactamase activity"/>
    <property type="evidence" value="ECO:0007669"/>
    <property type="project" value="UniProtKB-UniRule"/>
</dbReference>
<evidence type="ECO:0000259" key="8">
    <source>
        <dbReference type="Pfam" id="PF13354"/>
    </source>
</evidence>
<feature type="chain" id="PRO_5008659981" description="Beta-lactamase" evidence="7">
    <location>
        <begin position="26"/>
        <end position="296"/>
    </location>
</feature>
<evidence type="ECO:0000256" key="4">
    <source>
        <dbReference type="ARBA" id="ARBA00022801"/>
    </source>
</evidence>
<dbReference type="RefSeq" id="WP_065988541.1">
    <property type="nucleotide sequence ID" value="NZ_MDEN01000061.1"/>
</dbReference>
<gene>
    <name evidence="9" type="ORF">BBI10_11055</name>
</gene>
<feature type="signal peptide" evidence="7">
    <location>
        <begin position="1"/>
        <end position="25"/>
    </location>
</feature>
<dbReference type="InterPro" id="IPR000871">
    <property type="entry name" value="Beta-lactam_class-A"/>
</dbReference>
<accession>A0A1C2E2J1</accession>
<keyword evidence="5 6" id="KW-0046">Antibiotic resistance</keyword>
<keyword evidence="4 6" id="KW-0378">Hydrolase</keyword>
<dbReference type="Proteomes" id="UP000095143">
    <property type="component" value="Unassembled WGS sequence"/>
</dbReference>
<comment type="similarity">
    <text evidence="2 6">Belongs to the class-A beta-lactamase family.</text>
</comment>
<dbReference type="InterPro" id="IPR045155">
    <property type="entry name" value="Beta-lactam_cat"/>
</dbReference>
<name>A0A1C2E2J1_9PSED</name>
<dbReference type="GO" id="GO:0030655">
    <property type="term" value="P:beta-lactam antibiotic catabolic process"/>
    <property type="evidence" value="ECO:0007669"/>
    <property type="project" value="InterPro"/>
</dbReference>
<dbReference type="NCBIfam" id="NF033103">
    <property type="entry name" value="bla_class_A"/>
    <property type="match status" value="1"/>
</dbReference>
<organism evidence="9 10">
    <name type="scientific">Pseudomonas graminis</name>
    <dbReference type="NCBI Taxonomy" id="158627"/>
    <lineage>
        <taxon>Bacteria</taxon>
        <taxon>Pseudomonadati</taxon>
        <taxon>Pseudomonadota</taxon>
        <taxon>Gammaproteobacteria</taxon>
        <taxon>Pseudomonadales</taxon>
        <taxon>Pseudomonadaceae</taxon>
        <taxon>Pseudomonas</taxon>
    </lineage>
</organism>
<evidence type="ECO:0000256" key="5">
    <source>
        <dbReference type="ARBA" id="ARBA00023251"/>
    </source>
</evidence>
<evidence type="ECO:0000313" key="10">
    <source>
        <dbReference type="Proteomes" id="UP000095143"/>
    </source>
</evidence>
<dbReference type="PANTHER" id="PTHR35333:SF3">
    <property type="entry name" value="BETA-LACTAMASE-TYPE TRANSPEPTIDASE FOLD CONTAINING PROTEIN"/>
    <property type="match status" value="1"/>
</dbReference>
<sequence>MITRRTLIGASLLAVPTLLSLSSLAAERRAGPSSDLAIAQQLAELERRHGGRLGVAILDTSSQRLISHRGDERFPLCSTFKCLAAACVLARVDQKHEDLSRRIVYSAEQLVAYSPTTELHAGGQGLSVGSLCEAAMTLSDNTAANLLLDSVGGPEGLTAWLRSMGDTQTRLDRREPELNENRPDDLRDTTTPVAMLQTLNTLVLGEKLTPASRDQLTAWLVNNQTGDKKLRAGVPVSWRVGDKTGSGANNASNDVAVIWPGERGPMLVTAYYTCSKASGDQINALMTDIGRLAAAM</sequence>
<evidence type="ECO:0000256" key="1">
    <source>
        <dbReference type="ARBA" id="ARBA00001526"/>
    </source>
</evidence>
<dbReference type="InterPro" id="IPR012338">
    <property type="entry name" value="Beta-lactam/transpept-like"/>
</dbReference>
<protein>
    <recommendedName>
        <fullName evidence="3 6">Beta-lactamase</fullName>
        <ecNumber evidence="3 6">3.5.2.6</ecNumber>
    </recommendedName>
</protein>
<dbReference type="InterPro" id="IPR023650">
    <property type="entry name" value="Beta-lactam_class-A_AS"/>
</dbReference>
<proteinExistence type="inferred from homology"/>
<evidence type="ECO:0000313" key="9">
    <source>
        <dbReference type="EMBL" id="OCX21136.1"/>
    </source>
</evidence>
<dbReference type="SUPFAM" id="SSF56601">
    <property type="entry name" value="beta-lactamase/transpeptidase-like"/>
    <property type="match status" value="1"/>
</dbReference>